<dbReference type="InterPro" id="IPR023405">
    <property type="entry name" value="Topo_IA_core_domain"/>
</dbReference>
<organism evidence="17 18">
    <name type="scientific">Dendrosporobacter quercicolus</name>
    <dbReference type="NCBI Taxonomy" id="146817"/>
    <lineage>
        <taxon>Bacteria</taxon>
        <taxon>Bacillati</taxon>
        <taxon>Bacillota</taxon>
        <taxon>Negativicutes</taxon>
        <taxon>Selenomonadales</taxon>
        <taxon>Sporomusaceae</taxon>
        <taxon>Dendrosporobacter</taxon>
    </lineage>
</organism>
<dbReference type="AlphaFoldDB" id="A0A1G9U6N4"/>
<dbReference type="SUPFAM" id="SSF57783">
    <property type="entry name" value="Zinc beta-ribbon"/>
    <property type="match status" value="2"/>
</dbReference>
<evidence type="ECO:0000256" key="2">
    <source>
        <dbReference type="ARBA" id="ARBA00009446"/>
    </source>
</evidence>
<dbReference type="Gene3D" id="1.10.290.10">
    <property type="entry name" value="Topoisomerase I, domain 4"/>
    <property type="match status" value="1"/>
</dbReference>
<evidence type="ECO:0000256" key="13">
    <source>
        <dbReference type="ARBA" id="ARBA00031985"/>
    </source>
</evidence>
<evidence type="ECO:0000256" key="3">
    <source>
        <dbReference type="ARBA" id="ARBA00012891"/>
    </source>
</evidence>
<dbReference type="SMART" id="SM00437">
    <property type="entry name" value="TOP1Ac"/>
    <property type="match status" value="1"/>
</dbReference>
<dbReference type="InterPro" id="IPR006171">
    <property type="entry name" value="TOPRIM_dom"/>
</dbReference>
<keyword evidence="5" id="KW-0677">Repeat</keyword>
<dbReference type="PRINTS" id="PR00417">
    <property type="entry name" value="PRTPISMRASEI"/>
</dbReference>
<dbReference type="CDD" id="cd00186">
    <property type="entry name" value="TOP1Ac"/>
    <property type="match status" value="1"/>
</dbReference>
<reference evidence="17 18" key="1">
    <citation type="submission" date="2016-10" db="EMBL/GenBank/DDBJ databases">
        <authorList>
            <person name="de Groot N.N."/>
        </authorList>
    </citation>
    <scope>NUCLEOTIDE SEQUENCE [LARGE SCALE GENOMIC DNA]</scope>
    <source>
        <strain evidence="17 18">DSM 1736</strain>
    </source>
</reference>
<dbReference type="GO" id="GO:0006310">
    <property type="term" value="P:DNA recombination"/>
    <property type="evidence" value="ECO:0007669"/>
    <property type="project" value="TreeGrafter"/>
</dbReference>
<dbReference type="InterPro" id="IPR005738">
    <property type="entry name" value="TopoIII"/>
</dbReference>
<dbReference type="GO" id="GO:0006265">
    <property type="term" value="P:DNA topological change"/>
    <property type="evidence" value="ECO:0007669"/>
    <property type="project" value="InterPro"/>
</dbReference>
<dbReference type="Pfam" id="PF01396">
    <property type="entry name" value="Zn_ribbon_Top1"/>
    <property type="match status" value="2"/>
</dbReference>
<dbReference type="InterPro" id="IPR013825">
    <property type="entry name" value="Topo_IA_cen_sub2"/>
</dbReference>
<dbReference type="PANTHER" id="PTHR11390:SF21">
    <property type="entry name" value="DNA TOPOISOMERASE 3-ALPHA"/>
    <property type="match status" value="1"/>
</dbReference>
<dbReference type="PROSITE" id="PS00396">
    <property type="entry name" value="TOPO_IA_1"/>
    <property type="match status" value="1"/>
</dbReference>
<dbReference type="GO" id="GO:0003917">
    <property type="term" value="F:DNA topoisomerase type I (single strand cut, ATP-independent) activity"/>
    <property type="evidence" value="ECO:0007669"/>
    <property type="project" value="UniProtKB-EC"/>
</dbReference>
<dbReference type="NCBIfam" id="TIGR01056">
    <property type="entry name" value="topB"/>
    <property type="match status" value="1"/>
</dbReference>
<evidence type="ECO:0000256" key="10">
    <source>
        <dbReference type="ARBA" id="ARBA00023125"/>
    </source>
</evidence>
<dbReference type="PANTHER" id="PTHR11390">
    <property type="entry name" value="PROKARYOTIC DNA TOPOISOMERASE"/>
    <property type="match status" value="1"/>
</dbReference>
<evidence type="ECO:0000256" key="7">
    <source>
        <dbReference type="ARBA" id="ARBA00022833"/>
    </source>
</evidence>
<dbReference type="Gene3D" id="3.30.65.10">
    <property type="entry name" value="Bacterial Topoisomerase I, domain 1"/>
    <property type="match status" value="2"/>
</dbReference>
<dbReference type="OrthoDB" id="9803554at2"/>
<dbReference type="Proteomes" id="UP000214880">
    <property type="component" value="Unassembled WGS sequence"/>
</dbReference>
<evidence type="ECO:0000256" key="9">
    <source>
        <dbReference type="ARBA" id="ARBA00023029"/>
    </source>
</evidence>
<keyword evidence="18" id="KW-1185">Reference proteome</keyword>
<protein>
    <recommendedName>
        <fullName evidence="3">DNA topoisomerase</fullName>
        <ecNumber evidence="3">5.6.2.1</ecNumber>
    </recommendedName>
    <alternativeName>
        <fullName evidence="15">Omega-protein</fullName>
    </alternativeName>
    <alternativeName>
        <fullName evidence="14">Relaxing enzyme</fullName>
    </alternativeName>
    <alternativeName>
        <fullName evidence="12">Swivelase</fullName>
    </alternativeName>
    <alternativeName>
        <fullName evidence="13">Untwisting enzyme</fullName>
    </alternativeName>
</protein>
<evidence type="ECO:0000256" key="11">
    <source>
        <dbReference type="ARBA" id="ARBA00023235"/>
    </source>
</evidence>
<dbReference type="Pfam" id="PF01131">
    <property type="entry name" value="Topoisom_bac"/>
    <property type="match status" value="1"/>
</dbReference>
<keyword evidence="8" id="KW-0460">Magnesium</keyword>
<evidence type="ECO:0000259" key="16">
    <source>
        <dbReference type="PROSITE" id="PS52039"/>
    </source>
</evidence>
<dbReference type="InterPro" id="IPR013497">
    <property type="entry name" value="Topo_IA_cen"/>
</dbReference>
<keyword evidence="4" id="KW-0479">Metal-binding</keyword>
<dbReference type="InterPro" id="IPR034144">
    <property type="entry name" value="TOPRIM_TopoIII"/>
</dbReference>
<dbReference type="GO" id="GO:0008270">
    <property type="term" value="F:zinc ion binding"/>
    <property type="evidence" value="ECO:0007669"/>
    <property type="project" value="UniProtKB-KW"/>
</dbReference>
<dbReference type="SMART" id="SM00493">
    <property type="entry name" value="TOPRIM"/>
    <property type="match status" value="1"/>
</dbReference>
<dbReference type="STRING" id="146817.SAMN04488502_105205"/>
<dbReference type="GO" id="GO:0003677">
    <property type="term" value="F:DNA binding"/>
    <property type="evidence" value="ECO:0007669"/>
    <property type="project" value="UniProtKB-KW"/>
</dbReference>
<dbReference type="InterPro" id="IPR013498">
    <property type="entry name" value="Topo_IA_Znf"/>
</dbReference>
<dbReference type="Gene3D" id="2.70.20.10">
    <property type="entry name" value="Topoisomerase I, domain 3"/>
    <property type="match status" value="1"/>
</dbReference>
<evidence type="ECO:0000256" key="6">
    <source>
        <dbReference type="ARBA" id="ARBA00022771"/>
    </source>
</evidence>
<keyword evidence="6" id="KW-0863">Zinc-finger</keyword>
<dbReference type="NCBIfam" id="NF005829">
    <property type="entry name" value="PRK07726.1"/>
    <property type="match status" value="1"/>
</dbReference>
<keyword evidence="7" id="KW-0862">Zinc</keyword>
<comment type="similarity">
    <text evidence="2">Belongs to the type IA topoisomerase family.</text>
</comment>
<name>A0A1G9U6N4_9FIRM</name>
<evidence type="ECO:0000256" key="12">
    <source>
        <dbReference type="ARBA" id="ARBA00030003"/>
    </source>
</evidence>
<dbReference type="InterPro" id="IPR023406">
    <property type="entry name" value="Topo_IA_AS"/>
</dbReference>
<gene>
    <name evidence="17" type="ORF">SAMN04488502_105205</name>
</gene>
<keyword evidence="10" id="KW-0238">DNA-binding</keyword>
<dbReference type="EMBL" id="FNHB01000005">
    <property type="protein sequence ID" value="SDM55483.1"/>
    <property type="molecule type" value="Genomic_DNA"/>
</dbReference>
<evidence type="ECO:0000256" key="1">
    <source>
        <dbReference type="ARBA" id="ARBA00000213"/>
    </source>
</evidence>
<proteinExistence type="inferred from homology"/>
<dbReference type="GO" id="GO:0043597">
    <property type="term" value="C:cytoplasmic replication fork"/>
    <property type="evidence" value="ECO:0007669"/>
    <property type="project" value="TreeGrafter"/>
</dbReference>
<dbReference type="EC" id="5.6.2.1" evidence="3"/>
<feature type="domain" description="Topo IA-type catalytic" evidence="16">
    <location>
        <begin position="150"/>
        <end position="603"/>
    </location>
</feature>
<keyword evidence="11 17" id="KW-0413">Isomerase</keyword>
<keyword evidence="9" id="KW-0799">Topoisomerase</keyword>
<accession>A0A1G9U6N4</accession>
<evidence type="ECO:0000313" key="18">
    <source>
        <dbReference type="Proteomes" id="UP000214880"/>
    </source>
</evidence>
<dbReference type="CDD" id="cd03362">
    <property type="entry name" value="TOPRIM_TopoIA_TopoIII"/>
    <property type="match status" value="1"/>
</dbReference>
<dbReference type="RefSeq" id="WP_092073198.1">
    <property type="nucleotide sequence ID" value="NZ_FNHB01000005.1"/>
</dbReference>
<comment type="catalytic activity">
    <reaction evidence="1">
        <text>ATP-independent breakage of single-stranded DNA, followed by passage and rejoining.</text>
        <dbReference type="EC" id="5.6.2.1"/>
    </reaction>
</comment>
<evidence type="ECO:0000256" key="15">
    <source>
        <dbReference type="ARBA" id="ARBA00032877"/>
    </source>
</evidence>
<sequence length="712" mass="79977">MRLYIAEKPSMGAEIAKCLPGPLSRRDGYITTGAGVVTWGFGHILRQAEPGEYDEKYMKWRMEDLPIIPAEWKLLIAESCRKQFGIIQQLIGQATEIVHAGDPDREGQLLIDEVLDYIKNDKPVRRILLNALDEKSIKKAIASLRDNQDFFHLKQSALARARADWLIGMNLSRAYTLAAQRAGHRTTLPVGRVKTPTLALVVRRERELADFKPVDYYVIKAEFQHDNGRFTATWKPRDEQAGLDSEGRLIDQAIAAQLLAHLDAADRQGEIAYCQTTEKKEPQRLPLSLSALQVLAGRKFNYDPQTVLDTAQKLYERKLTSYPRSDCDFLPESQHGEAAVILTNLQTGGQADLAAWSAKAQPKLKSRAWNDKKITAHHAIIPTQEKCNPAVLNETERNIYFLIAQAYIAQFYPVHIYQQTKIEVHYAAEAFAVSGRIILEAGWKEVYGVDAEEKKEEDSGALPVMRKGDAACYIGAAADKKATRPPSRFTASTLLAAMKEIHKYVKNPDLKKQLKDVSGIGTEATRATIINELIARGFLQEEKKKKYLLPQPSAYLLIDALPDEMTYPDSTARWESILHSMAGGGESLEAFIQQQTQFTVRLCQNALELRIPLQGEHPCPQCGKGVLQLRTGRNGKFWGCSGYPQCRAAYDDEDGRPKKPDHICPRCKKGELKSMNGKNGRFWGCTKFPACRATYNDKDNQPDIPENLRQVN</sequence>
<evidence type="ECO:0000256" key="5">
    <source>
        <dbReference type="ARBA" id="ARBA00022737"/>
    </source>
</evidence>
<dbReference type="InterPro" id="IPR000380">
    <property type="entry name" value="Topo_IA"/>
</dbReference>
<evidence type="ECO:0000313" key="17">
    <source>
        <dbReference type="EMBL" id="SDM55483.1"/>
    </source>
</evidence>
<dbReference type="InterPro" id="IPR003601">
    <property type="entry name" value="Topo_IA_2"/>
</dbReference>
<evidence type="ECO:0000256" key="4">
    <source>
        <dbReference type="ARBA" id="ARBA00022723"/>
    </source>
</evidence>
<dbReference type="PROSITE" id="PS52039">
    <property type="entry name" value="TOPO_IA_2"/>
    <property type="match status" value="1"/>
</dbReference>
<dbReference type="Gene3D" id="3.40.50.140">
    <property type="match status" value="1"/>
</dbReference>
<dbReference type="GO" id="GO:0006281">
    <property type="term" value="P:DNA repair"/>
    <property type="evidence" value="ECO:0007669"/>
    <property type="project" value="TreeGrafter"/>
</dbReference>
<dbReference type="SMART" id="SM00436">
    <property type="entry name" value="TOP1Bc"/>
    <property type="match status" value="1"/>
</dbReference>
<evidence type="ECO:0000256" key="8">
    <source>
        <dbReference type="ARBA" id="ARBA00022842"/>
    </source>
</evidence>
<dbReference type="Pfam" id="PF01751">
    <property type="entry name" value="Toprim"/>
    <property type="match status" value="1"/>
</dbReference>
<dbReference type="InterPro" id="IPR003602">
    <property type="entry name" value="Topo_IA_DNA-bd_dom"/>
</dbReference>
<dbReference type="InterPro" id="IPR013826">
    <property type="entry name" value="Topo_IA_cen_sub3"/>
</dbReference>
<dbReference type="Gene3D" id="1.10.460.10">
    <property type="entry name" value="Topoisomerase I, domain 2"/>
    <property type="match status" value="1"/>
</dbReference>
<dbReference type="InterPro" id="IPR013824">
    <property type="entry name" value="Topo_IA_cen_sub1"/>
</dbReference>
<evidence type="ECO:0000256" key="14">
    <source>
        <dbReference type="ARBA" id="ARBA00032235"/>
    </source>
</evidence>
<dbReference type="SUPFAM" id="SSF56712">
    <property type="entry name" value="Prokaryotic type I DNA topoisomerase"/>
    <property type="match status" value="1"/>
</dbReference>